<dbReference type="PANTHER" id="PTHR43133:SF25">
    <property type="entry name" value="RNA POLYMERASE SIGMA FACTOR RFAY-RELATED"/>
    <property type="match status" value="1"/>
</dbReference>
<feature type="domain" description="RNA polymerase sigma factor 70 region 4 type 2" evidence="6">
    <location>
        <begin position="137"/>
        <end position="189"/>
    </location>
</feature>
<dbReference type="InterPro" id="IPR013249">
    <property type="entry name" value="RNA_pol_sigma70_r4_t2"/>
</dbReference>
<dbReference type="InterPro" id="IPR036388">
    <property type="entry name" value="WH-like_DNA-bd_sf"/>
</dbReference>
<dbReference type="GO" id="GO:0006352">
    <property type="term" value="P:DNA-templated transcription initiation"/>
    <property type="evidence" value="ECO:0007669"/>
    <property type="project" value="InterPro"/>
</dbReference>
<organism evidence="7 8">
    <name type="scientific">Tunturiibacter gelidiferens</name>
    <dbReference type="NCBI Taxonomy" id="3069689"/>
    <lineage>
        <taxon>Bacteria</taxon>
        <taxon>Pseudomonadati</taxon>
        <taxon>Acidobacteriota</taxon>
        <taxon>Terriglobia</taxon>
        <taxon>Terriglobales</taxon>
        <taxon>Acidobacteriaceae</taxon>
        <taxon>Tunturiibacter</taxon>
    </lineage>
</organism>
<dbReference type="InterPro" id="IPR013324">
    <property type="entry name" value="RNA_pol_sigma_r3/r4-like"/>
</dbReference>
<name>A0A9X0QJR1_9BACT</name>
<evidence type="ECO:0000256" key="2">
    <source>
        <dbReference type="ARBA" id="ARBA00023015"/>
    </source>
</evidence>
<gene>
    <name evidence="7" type="ORF">HDF14_005391</name>
</gene>
<evidence type="ECO:0000313" key="8">
    <source>
        <dbReference type="Proteomes" id="UP000535182"/>
    </source>
</evidence>
<dbReference type="EMBL" id="JACHEB010000017">
    <property type="protein sequence ID" value="MBB5331742.1"/>
    <property type="molecule type" value="Genomic_DNA"/>
</dbReference>
<dbReference type="NCBIfam" id="TIGR02937">
    <property type="entry name" value="sigma70-ECF"/>
    <property type="match status" value="1"/>
</dbReference>
<comment type="similarity">
    <text evidence="1">Belongs to the sigma-70 factor family. ECF subfamily.</text>
</comment>
<dbReference type="GO" id="GO:0003677">
    <property type="term" value="F:DNA binding"/>
    <property type="evidence" value="ECO:0007669"/>
    <property type="project" value="InterPro"/>
</dbReference>
<dbReference type="PANTHER" id="PTHR43133">
    <property type="entry name" value="RNA POLYMERASE ECF-TYPE SIGMA FACTO"/>
    <property type="match status" value="1"/>
</dbReference>
<evidence type="ECO:0000259" key="5">
    <source>
        <dbReference type="Pfam" id="PF04542"/>
    </source>
</evidence>
<evidence type="ECO:0000256" key="1">
    <source>
        <dbReference type="ARBA" id="ARBA00010641"/>
    </source>
</evidence>
<dbReference type="Gene3D" id="1.10.10.10">
    <property type="entry name" value="Winged helix-like DNA-binding domain superfamily/Winged helix DNA-binding domain"/>
    <property type="match status" value="1"/>
</dbReference>
<dbReference type="SUPFAM" id="SSF88946">
    <property type="entry name" value="Sigma2 domain of RNA polymerase sigma factors"/>
    <property type="match status" value="1"/>
</dbReference>
<evidence type="ECO:0000259" key="6">
    <source>
        <dbReference type="Pfam" id="PF08281"/>
    </source>
</evidence>
<accession>A0A9X0QJR1</accession>
<protein>
    <submittedName>
        <fullName evidence="7">RNA polymerase sigma-70 factor (ECF subfamily)</fullName>
    </submittedName>
</protein>
<dbReference type="InterPro" id="IPR013325">
    <property type="entry name" value="RNA_pol_sigma_r2"/>
</dbReference>
<dbReference type="InterPro" id="IPR039425">
    <property type="entry name" value="RNA_pol_sigma-70-like"/>
</dbReference>
<dbReference type="CDD" id="cd06171">
    <property type="entry name" value="Sigma70_r4"/>
    <property type="match status" value="1"/>
</dbReference>
<dbReference type="AlphaFoldDB" id="A0A9X0QJR1"/>
<feature type="domain" description="RNA polymerase sigma-70 region 2" evidence="5">
    <location>
        <begin position="38"/>
        <end position="104"/>
    </location>
</feature>
<comment type="caution">
    <text evidence="7">The sequence shown here is derived from an EMBL/GenBank/DDBJ whole genome shotgun (WGS) entry which is preliminary data.</text>
</comment>
<evidence type="ECO:0000313" key="7">
    <source>
        <dbReference type="EMBL" id="MBB5331742.1"/>
    </source>
</evidence>
<evidence type="ECO:0000256" key="4">
    <source>
        <dbReference type="ARBA" id="ARBA00023163"/>
    </source>
</evidence>
<dbReference type="GO" id="GO:0016987">
    <property type="term" value="F:sigma factor activity"/>
    <property type="evidence" value="ECO:0007669"/>
    <property type="project" value="UniProtKB-KW"/>
</dbReference>
<keyword evidence="4" id="KW-0804">Transcription</keyword>
<dbReference type="InterPro" id="IPR014284">
    <property type="entry name" value="RNA_pol_sigma-70_dom"/>
</dbReference>
<evidence type="ECO:0000256" key="3">
    <source>
        <dbReference type="ARBA" id="ARBA00023082"/>
    </source>
</evidence>
<dbReference type="Proteomes" id="UP000535182">
    <property type="component" value="Unassembled WGS sequence"/>
</dbReference>
<reference evidence="7 8" key="1">
    <citation type="submission" date="2020-08" db="EMBL/GenBank/DDBJ databases">
        <title>Genomic Encyclopedia of Type Strains, Phase IV (KMG-V): Genome sequencing to study the core and pangenomes of soil and plant-associated prokaryotes.</title>
        <authorList>
            <person name="Whitman W."/>
        </authorList>
    </citation>
    <scope>NUCLEOTIDE SEQUENCE [LARGE SCALE GENOMIC DNA]</scope>
    <source>
        <strain evidence="7 8">X5P2</strain>
    </source>
</reference>
<sequence>MATLSSSFTLRNFLSIRSHKGLEMSLNTNGPPAVESAYVEHIDGLYGYALVLTRSRSEADDLVQETYVRAIGAMGRLRVDSNLKGWLFTIMRNIWFNQSRQQRRARLVPLPENESAMHMAETTENPYAFYVSKMEREVVRQAIHQLPVDFREIILLRDFEDLSYQEIATKLNRPVGTVMSRLARARAKLRTLLSGTFIISDFVRNETE</sequence>
<keyword evidence="2" id="KW-0805">Transcription regulation</keyword>
<proteinExistence type="inferred from homology"/>
<dbReference type="Pfam" id="PF08281">
    <property type="entry name" value="Sigma70_r4_2"/>
    <property type="match status" value="1"/>
</dbReference>
<keyword evidence="3" id="KW-0731">Sigma factor</keyword>
<dbReference type="Pfam" id="PF04542">
    <property type="entry name" value="Sigma70_r2"/>
    <property type="match status" value="1"/>
</dbReference>
<keyword evidence="8" id="KW-1185">Reference proteome</keyword>
<dbReference type="Gene3D" id="1.10.1740.10">
    <property type="match status" value="1"/>
</dbReference>
<dbReference type="SUPFAM" id="SSF88659">
    <property type="entry name" value="Sigma3 and sigma4 domains of RNA polymerase sigma factors"/>
    <property type="match status" value="1"/>
</dbReference>
<dbReference type="InterPro" id="IPR007627">
    <property type="entry name" value="RNA_pol_sigma70_r2"/>
</dbReference>